<keyword evidence="3" id="KW-1185">Reference proteome</keyword>
<evidence type="ECO:0000313" key="2">
    <source>
        <dbReference type="EMBL" id="KRZ70814.1"/>
    </source>
</evidence>
<dbReference type="AlphaFoldDB" id="A0A0V1MHL7"/>
<comment type="caution">
    <text evidence="2">The sequence shown here is derived from an EMBL/GenBank/DDBJ whole genome shotgun (WGS) entry which is preliminary data.</text>
</comment>
<evidence type="ECO:0000256" key="1">
    <source>
        <dbReference type="SAM" id="Phobius"/>
    </source>
</evidence>
<dbReference type="EMBL" id="JYDO01000107">
    <property type="protein sequence ID" value="KRZ70814.1"/>
    <property type="molecule type" value="Genomic_DNA"/>
</dbReference>
<sequence length="216" mass="24740">MNRWHQLTGQKCMDGKQQLSVLMRYDVALIIHARIVTSSVMLFPVIKRFWIWYAFWKSEIPVSSVVICYSFEWPNIGSSTAALASPSVCMVSHVAAIFVAFISISNVKWRCTGKSGMYLMYNQPSTVADLVIQNSQKHKSYFSTLMDMYAVDLEVQCKVVSAYETLNCTERRRCEREVGLRQHRFRDSRCLLQTGQPVLSFHVQTSAFKLAQCNIA</sequence>
<keyword evidence="1" id="KW-1133">Transmembrane helix</keyword>
<proteinExistence type="predicted"/>
<accession>A0A0V1MHL7</accession>
<organism evidence="2 3">
    <name type="scientific">Trichinella papuae</name>
    <dbReference type="NCBI Taxonomy" id="268474"/>
    <lineage>
        <taxon>Eukaryota</taxon>
        <taxon>Metazoa</taxon>
        <taxon>Ecdysozoa</taxon>
        <taxon>Nematoda</taxon>
        <taxon>Enoplea</taxon>
        <taxon>Dorylaimia</taxon>
        <taxon>Trichinellida</taxon>
        <taxon>Trichinellidae</taxon>
        <taxon>Trichinella</taxon>
    </lineage>
</organism>
<protein>
    <submittedName>
        <fullName evidence="2">Uncharacterized protein</fullName>
    </submittedName>
</protein>
<keyword evidence="1" id="KW-0472">Membrane</keyword>
<feature type="transmembrane region" description="Helical" evidence="1">
    <location>
        <begin position="21"/>
        <end position="43"/>
    </location>
</feature>
<reference evidence="2 3" key="1">
    <citation type="submission" date="2015-01" db="EMBL/GenBank/DDBJ databases">
        <title>Evolution of Trichinella species and genotypes.</title>
        <authorList>
            <person name="Korhonen P.K."/>
            <person name="Edoardo P."/>
            <person name="Giuseppe L.R."/>
            <person name="Gasser R.B."/>
        </authorList>
    </citation>
    <scope>NUCLEOTIDE SEQUENCE [LARGE SCALE GENOMIC DNA]</scope>
    <source>
        <strain evidence="2">ISS1980</strain>
    </source>
</reference>
<gene>
    <name evidence="2" type="ORF">T10_5428</name>
</gene>
<name>A0A0V1MHL7_9BILA</name>
<evidence type="ECO:0000313" key="3">
    <source>
        <dbReference type="Proteomes" id="UP000054843"/>
    </source>
</evidence>
<dbReference type="Proteomes" id="UP000054843">
    <property type="component" value="Unassembled WGS sequence"/>
</dbReference>
<feature type="transmembrane region" description="Helical" evidence="1">
    <location>
        <begin position="83"/>
        <end position="104"/>
    </location>
</feature>
<keyword evidence="1" id="KW-0812">Transmembrane</keyword>